<evidence type="ECO:0000313" key="2">
    <source>
        <dbReference type="EMBL" id="SDC18570.1"/>
    </source>
</evidence>
<organism evidence="2 3">
    <name type="scientific">Microbacterium enclense</name>
    <dbReference type="NCBI Taxonomy" id="993073"/>
    <lineage>
        <taxon>Bacteria</taxon>
        <taxon>Bacillati</taxon>
        <taxon>Actinomycetota</taxon>
        <taxon>Actinomycetes</taxon>
        <taxon>Micrococcales</taxon>
        <taxon>Microbacteriaceae</taxon>
        <taxon>Microbacterium</taxon>
    </lineage>
</organism>
<feature type="transmembrane region" description="Helical" evidence="1">
    <location>
        <begin position="26"/>
        <end position="47"/>
    </location>
</feature>
<feature type="transmembrane region" description="Helical" evidence="1">
    <location>
        <begin position="59"/>
        <end position="79"/>
    </location>
</feature>
<evidence type="ECO:0000313" key="3">
    <source>
        <dbReference type="Proteomes" id="UP000183203"/>
    </source>
</evidence>
<protein>
    <submittedName>
        <fullName evidence="2">Uncharacterized protein</fullName>
    </submittedName>
</protein>
<gene>
    <name evidence="2" type="ORF">SAMN05216418_1836</name>
</gene>
<feature type="transmembrane region" description="Helical" evidence="1">
    <location>
        <begin position="118"/>
        <end position="137"/>
    </location>
</feature>
<keyword evidence="1" id="KW-0812">Transmembrane</keyword>
<evidence type="ECO:0000256" key="1">
    <source>
        <dbReference type="SAM" id="Phobius"/>
    </source>
</evidence>
<dbReference type="Proteomes" id="UP000183203">
    <property type="component" value="Unassembled WGS sequence"/>
</dbReference>
<accession>A0A1G6JIL9</accession>
<sequence>MIAISVVASGPFFADATSLPTVLSSWAALVLAFLATVVAVAFVGMMVGGRRPHWSRSAIWLFLGVMLVVATFSNALQPLADGNLAITLVANCATVASQILLIVAIAEERGLRLTTTHLSILSMALVIAVLSACPVVQSFDTDGTLTKSVAQLLLGASGASLCLSAPAANSRAIRVLGYVQAALAAYLFARVITALCWSVQAEMYNLLFGTTAATLFELGLILVGVFSVINILETDSAPVPLVFRRQSYFEVAVTKIVDGSARPPIVIHVVDLTDGQGHTERLLEVARSITASTRGLDVALIRDPRHLIVVSTGRHRAASRVLARLRTTMRMSFTIGILDSESLSSRGEQELDLIKAP</sequence>
<reference evidence="2 3" key="1">
    <citation type="submission" date="2016-09" db="EMBL/GenBank/DDBJ databases">
        <authorList>
            <person name="Capua I."/>
            <person name="De Benedictis P."/>
            <person name="Joannis T."/>
            <person name="Lombin L.H."/>
            <person name="Cattoli G."/>
        </authorList>
    </citation>
    <scope>NUCLEOTIDE SEQUENCE [LARGE SCALE GENOMIC DNA]</scope>
    <source>
        <strain evidence="2 3">NIO-1002</strain>
    </source>
</reference>
<feature type="transmembrane region" description="Helical" evidence="1">
    <location>
        <begin position="206"/>
        <end position="232"/>
    </location>
</feature>
<keyword evidence="1" id="KW-1133">Transmembrane helix</keyword>
<keyword evidence="1" id="KW-0472">Membrane</keyword>
<name>A0A1G6JIL9_9MICO</name>
<proteinExistence type="predicted"/>
<feature type="transmembrane region" description="Helical" evidence="1">
    <location>
        <begin position="149"/>
        <end position="168"/>
    </location>
</feature>
<feature type="transmembrane region" description="Helical" evidence="1">
    <location>
        <begin position="175"/>
        <end position="200"/>
    </location>
</feature>
<feature type="transmembrane region" description="Helical" evidence="1">
    <location>
        <begin position="85"/>
        <end position="106"/>
    </location>
</feature>
<dbReference type="EMBL" id="FMYG01000003">
    <property type="protein sequence ID" value="SDC18570.1"/>
    <property type="molecule type" value="Genomic_DNA"/>
</dbReference>
<dbReference type="AlphaFoldDB" id="A0A1G6JIL9"/>